<dbReference type="SUPFAM" id="SSF53474">
    <property type="entry name" value="alpha/beta-Hydrolases"/>
    <property type="match status" value="1"/>
</dbReference>
<gene>
    <name evidence="3" type="ORF">ACFPK1_17900</name>
</gene>
<accession>A0ABV9ZHC4</accession>
<keyword evidence="2" id="KW-0378">Hydrolase</keyword>
<dbReference type="Proteomes" id="UP001596175">
    <property type="component" value="Unassembled WGS sequence"/>
</dbReference>
<organism evidence="3 4">
    <name type="scientific">Actinomycetospora rhizophila</name>
    <dbReference type="NCBI Taxonomy" id="1416876"/>
    <lineage>
        <taxon>Bacteria</taxon>
        <taxon>Bacillati</taxon>
        <taxon>Actinomycetota</taxon>
        <taxon>Actinomycetes</taxon>
        <taxon>Pseudonocardiales</taxon>
        <taxon>Pseudonocardiaceae</taxon>
        <taxon>Actinomycetospora</taxon>
    </lineage>
</organism>
<dbReference type="InterPro" id="IPR029058">
    <property type="entry name" value="AB_hydrolase_fold"/>
</dbReference>
<reference evidence="4" key="1">
    <citation type="journal article" date="2019" name="Int. J. Syst. Evol. Microbiol.">
        <title>The Global Catalogue of Microorganisms (GCM) 10K type strain sequencing project: providing services to taxonomists for standard genome sequencing and annotation.</title>
        <authorList>
            <consortium name="The Broad Institute Genomics Platform"/>
            <consortium name="The Broad Institute Genome Sequencing Center for Infectious Disease"/>
            <person name="Wu L."/>
            <person name="Ma J."/>
        </authorList>
    </citation>
    <scope>NUCLEOTIDE SEQUENCE [LARGE SCALE GENOMIC DNA]</scope>
    <source>
        <strain evidence="4">XZYJ18</strain>
    </source>
</reference>
<evidence type="ECO:0008006" key="5">
    <source>
        <dbReference type="Google" id="ProtNLM"/>
    </source>
</evidence>
<evidence type="ECO:0000313" key="4">
    <source>
        <dbReference type="Proteomes" id="UP001596175"/>
    </source>
</evidence>
<comment type="caution">
    <text evidence="3">The sequence shown here is derived from an EMBL/GenBank/DDBJ whole genome shotgun (WGS) entry which is preliminary data.</text>
</comment>
<evidence type="ECO:0000256" key="1">
    <source>
        <dbReference type="ARBA" id="ARBA00010088"/>
    </source>
</evidence>
<keyword evidence="4" id="KW-1185">Reference proteome</keyword>
<name>A0ABV9ZHC4_9PSEU</name>
<dbReference type="RefSeq" id="WP_378022291.1">
    <property type="nucleotide sequence ID" value="NZ_JBHSKG010000009.1"/>
</dbReference>
<sequence length="146" mass="16132">MQWFQKVGGYNQMNGSRPQTVAVGLADSPVAQLAYDELFNSFGNGTSLVTEEQILTQVSLYWLTNTAAGAVRYHFEEAHSGAEPRVSAARTGVQVFADDFQTIKVFAERDNTGIVHWSRHERGGHFAVLEVPDAVVTDLRVFFSGH</sequence>
<dbReference type="EMBL" id="JBHSKG010000009">
    <property type="protein sequence ID" value="MFC5140120.1"/>
    <property type="molecule type" value="Genomic_DNA"/>
</dbReference>
<comment type="similarity">
    <text evidence="1">Belongs to the peptidase S33 family.</text>
</comment>
<dbReference type="PANTHER" id="PTHR21661:SF35">
    <property type="entry name" value="EPOXIDE HYDROLASE"/>
    <property type="match status" value="1"/>
</dbReference>
<protein>
    <recommendedName>
        <fullName evidence="5">Epoxide hydrolase</fullName>
    </recommendedName>
</protein>
<proteinExistence type="inferred from homology"/>
<dbReference type="Gene3D" id="3.40.50.1820">
    <property type="entry name" value="alpha/beta hydrolase"/>
    <property type="match status" value="1"/>
</dbReference>
<dbReference type="PANTHER" id="PTHR21661">
    <property type="entry name" value="EPOXIDE HYDROLASE 1-RELATED"/>
    <property type="match status" value="1"/>
</dbReference>
<evidence type="ECO:0000256" key="2">
    <source>
        <dbReference type="ARBA" id="ARBA00022801"/>
    </source>
</evidence>
<evidence type="ECO:0000313" key="3">
    <source>
        <dbReference type="EMBL" id="MFC5140120.1"/>
    </source>
</evidence>